<organism evidence="6 7">
    <name type="scientific">Gemmobacter caeni</name>
    <dbReference type="NCBI Taxonomy" id="589035"/>
    <lineage>
        <taxon>Bacteria</taxon>
        <taxon>Pseudomonadati</taxon>
        <taxon>Pseudomonadota</taxon>
        <taxon>Alphaproteobacteria</taxon>
        <taxon>Rhodobacterales</taxon>
        <taxon>Paracoccaceae</taxon>
        <taxon>Gemmobacter</taxon>
    </lineage>
</organism>
<proteinExistence type="inferred from homology"/>
<dbReference type="GO" id="GO:0005886">
    <property type="term" value="C:plasma membrane"/>
    <property type="evidence" value="ECO:0007669"/>
    <property type="project" value="UniProtKB-SubCell"/>
</dbReference>
<comment type="caution">
    <text evidence="6">The sequence shown here is derived from an EMBL/GenBank/DDBJ whole genome shotgun (WGS) entry which is preliminary data.</text>
</comment>
<evidence type="ECO:0000256" key="4">
    <source>
        <dbReference type="ARBA" id="ARBA00023136"/>
    </source>
</evidence>
<evidence type="ECO:0000313" key="6">
    <source>
        <dbReference type="EMBL" id="PTX53385.1"/>
    </source>
</evidence>
<keyword evidence="2 5" id="KW-0812">Transmembrane</keyword>
<gene>
    <name evidence="5" type="primary">yciB</name>
    <name evidence="6" type="ORF">C8N34_101300</name>
</gene>
<dbReference type="Proteomes" id="UP000244224">
    <property type="component" value="Unassembled WGS sequence"/>
</dbReference>
<dbReference type="PANTHER" id="PTHR36917">
    <property type="entry name" value="INTRACELLULAR SEPTATION PROTEIN A-RELATED"/>
    <property type="match status" value="1"/>
</dbReference>
<evidence type="ECO:0000256" key="3">
    <source>
        <dbReference type="ARBA" id="ARBA00022989"/>
    </source>
</evidence>
<dbReference type="RefSeq" id="WP_242013747.1">
    <property type="nucleotide sequence ID" value="NZ_QBKP01000001.1"/>
</dbReference>
<feature type="transmembrane region" description="Helical" evidence="5">
    <location>
        <begin position="76"/>
        <end position="94"/>
    </location>
</feature>
<dbReference type="HAMAP" id="MF_00189">
    <property type="entry name" value="YciB"/>
    <property type="match status" value="1"/>
</dbReference>
<protein>
    <recommendedName>
        <fullName evidence="5">Inner membrane-spanning protein YciB</fullName>
    </recommendedName>
</protein>
<name>A0A2T6BBD1_9RHOB</name>
<evidence type="ECO:0000256" key="1">
    <source>
        <dbReference type="ARBA" id="ARBA00022475"/>
    </source>
</evidence>
<keyword evidence="3 5" id="KW-1133">Transmembrane helix</keyword>
<feature type="transmembrane region" description="Helical" evidence="5">
    <location>
        <begin position="148"/>
        <end position="165"/>
    </location>
</feature>
<feature type="transmembrane region" description="Helical" evidence="5">
    <location>
        <begin position="177"/>
        <end position="199"/>
    </location>
</feature>
<keyword evidence="7" id="KW-1185">Reference proteome</keyword>
<dbReference type="EMBL" id="QBKP01000001">
    <property type="protein sequence ID" value="PTX53385.1"/>
    <property type="molecule type" value="Genomic_DNA"/>
</dbReference>
<evidence type="ECO:0000313" key="7">
    <source>
        <dbReference type="Proteomes" id="UP000244224"/>
    </source>
</evidence>
<comment type="similarity">
    <text evidence="5">Belongs to the YciB family.</text>
</comment>
<feature type="transmembrane region" description="Helical" evidence="5">
    <location>
        <begin position="45"/>
        <end position="70"/>
    </location>
</feature>
<keyword evidence="1 5" id="KW-1003">Cell membrane</keyword>
<evidence type="ECO:0000256" key="5">
    <source>
        <dbReference type="HAMAP-Rule" id="MF_00189"/>
    </source>
</evidence>
<accession>A0A2T6BBD1</accession>
<dbReference type="AlphaFoldDB" id="A0A2T6BBD1"/>
<comment type="function">
    <text evidence="5">Plays a role in cell envelope biogenesis, maintenance of cell envelope integrity and membrane homeostasis.</text>
</comment>
<feature type="transmembrane region" description="Helical" evidence="5">
    <location>
        <begin position="106"/>
        <end position="128"/>
    </location>
</feature>
<comment type="subcellular location">
    <subcellularLocation>
        <location evidence="5">Cell inner membrane</location>
        <topology evidence="5">Multi-pass membrane protein</topology>
    </subcellularLocation>
</comment>
<dbReference type="PANTHER" id="PTHR36917:SF1">
    <property type="entry name" value="INNER MEMBRANE-SPANNING PROTEIN YCIB"/>
    <property type="match status" value="1"/>
</dbReference>
<reference evidence="6 7" key="1">
    <citation type="submission" date="2018-04" db="EMBL/GenBank/DDBJ databases">
        <title>Genomic Encyclopedia of Archaeal and Bacterial Type Strains, Phase II (KMG-II): from individual species to whole genera.</title>
        <authorList>
            <person name="Goeker M."/>
        </authorList>
    </citation>
    <scope>NUCLEOTIDE SEQUENCE [LARGE SCALE GENOMIC DNA]</scope>
    <source>
        <strain evidence="6 7">DSM 21823</strain>
    </source>
</reference>
<keyword evidence="4 5" id="KW-0472">Membrane</keyword>
<sequence>MTEMQNGKKAPGWLKPVLEYGPLLVFFVAYMRLKDQTFLIGGGEYSGFLVVTAAFIPLMILSTAAAWWLTGKLSKMQIVTLVLVVVFGGLSVWLQDERFFKMKPTMIYLLFAGALGLGLLRGQSWLGAVMGEALPMRPEGWMILTKRVMWFFLALAAANEAVWRLTSTEHWVQFKTFGLPLALFAFFMTQARLFQTYAIEEKGED</sequence>
<dbReference type="InterPro" id="IPR006008">
    <property type="entry name" value="YciB"/>
</dbReference>
<keyword evidence="5" id="KW-0997">Cell inner membrane</keyword>
<evidence type="ECO:0000256" key="2">
    <source>
        <dbReference type="ARBA" id="ARBA00022692"/>
    </source>
</evidence>
<dbReference type="Pfam" id="PF04279">
    <property type="entry name" value="IspA"/>
    <property type="match status" value="1"/>
</dbReference>